<dbReference type="VEuPathDB" id="TriTrypDB:TvY486_0035010"/>
<reference evidence="3 4" key="1">
    <citation type="journal article" date="2012" name="Proc. Natl. Acad. Sci. U.S.A.">
        <title>Antigenic diversity is generated by distinct evolutionary mechanisms in African trypanosome species.</title>
        <authorList>
            <person name="Jackson A.P."/>
            <person name="Berry A."/>
            <person name="Aslett M."/>
            <person name="Allison H.C."/>
            <person name="Burton P."/>
            <person name="Vavrova-Anderson J."/>
            <person name="Brown R."/>
            <person name="Browne H."/>
            <person name="Corton N."/>
            <person name="Hauser H."/>
            <person name="Gamble J."/>
            <person name="Gilderthorp R."/>
            <person name="Marcello L."/>
            <person name="McQuillan J."/>
            <person name="Otto T.D."/>
            <person name="Quail M.A."/>
            <person name="Sanders M.J."/>
            <person name="van Tonder A."/>
            <person name="Ginger M.L."/>
            <person name="Field M.C."/>
            <person name="Barry J.D."/>
            <person name="Hertz-Fowler C."/>
            <person name="Berriman M."/>
        </authorList>
    </citation>
    <scope>NUCLEOTIDE SEQUENCE</scope>
    <source>
        <strain evidence="3 4">Y486</strain>
    </source>
</reference>
<feature type="chain" id="PRO_5003390815" evidence="2">
    <location>
        <begin position="21"/>
        <end position="703"/>
    </location>
</feature>
<keyword evidence="4" id="KW-1185">Reference proteome</keyword>
<proteinExistence type="predicted"/>
<dbReference type="Proteomes" id="UP000009027">
    <property type="component" value="Unassembled WGS sequence"/>
</dbReference>
<evidence type="ECO:0000313" key="4">
    <source>
        <dbReference type="Proteomes" id="UP000009027"/>
    </source>
</evidence>
<dbReference type="AlphaFoldDB" id="F9WSV3"/>
<accession>F9WSV3</accession>
<organism evidence="3 4">
    <name type="scientific">Trypanosoma vivax (strain Y486)</name>
    <dbReference type="NCBI Taxonomy" id="1055687"/>
    <lineage>
        <taxon>Eukaryota</taxon>
        <taxon>Discoba</taxon>
        <taxon>Euglenozoa</taxon>
        <taxon>Kinetoplastea</taxon>
        <taxon>Metakinetoplastina</taxon>
        <taxon>Trypanosomatida</taxon>
        <taxon>Trypanosomatidae</taxon>
        <taxon>Trypanosoma</taxon>
        <taxon>Duttonella</taxon>
    </lineage>
</organism>
<keyword evidence="1" id="KW-0175">Coiled coil</keyword>
<evidence type="ECO:0000256" key="1">
    <source>
        <dbReference type="SAM" id="Coils"/>
    </source>
</evidence>
<dbReference type="EMBL" id="CAEX01006035">
    <property type="protein sequence ID" value="CCD20642.1"/>
    <property type="molecule type" value="Genomic_DNA"/>
</dbReference>
<sequence>MFRQVLVFLILCCCAVGVLGDELGCLLPSQDDCLKQILWIWYVTIDTPFRKARELLLRVSGEVEKMKQRKQKIEDSLKSLSAIRRDLGNVSEFELQLKKQLEALSDAVKIYEKLEKNVTEKIKVMESTTKSEDHTIGVINSAAGTVWSLGGSYGGDFSDLRKSFEKIRENSDARNFEKCANEVVDQAVRSSVDSSSLNKTLIALLDSVTARYKGRMNGIGESLLNNPQEWVKDVVREFVDNWESIRNYTEVEEGERQNKEKIQKVDCGDKDIKRRVAQILEDVQSRHCSKFQSWLDLRRTVNEEAQEQESEVRAVFEEMRLVESDLPFSQIGRVGAKIVGGPTSEENTWVDVMKASESFRLSGMYNANVLLTEQERKDQFRWLLGNASGKKHKDAGSGEEYERCEALRMEQLLMEKIATSMVEQVIGNGRSVCGNPPPVCNVSDTEGLLKEALQLMNSSAEDSSIVSAIHVENSTWEKRRNAAAQLLERGRGVLEMYKKRIVKDISNVWNGTCGVQQNVGKKHLKVRELKKRLQSLKGKIKRLRDGAYMQENYESDEANPVAHGTHDWNGLLVRKGERARRSIGVLGGPVNVNVSLRIRTLLEQAERADSEGLWTSGCAVVDTAVFSASHNTSQLIANLTGEIQVYDVLVHVNESVASQVEVLEGIVVGLQKATAEMEEENKEAAAKAACEPMWKQMLRMVLG</sequence>
<gene>
    <name evidence="3" type="ORF">TvY486_0035010</name>
</gene>
<protein>
    <submittedName>
        <fullName evidence="3">Uncharacterized protein</fullName>
    </submittedName>
</protein>
<feature type="signal peptide" evidence="2">
    <location>
        <begin position="1"/>
        <end position="20"/>
    </location>
</feature>
<feature type="coiled-coil region" evidence="1">
    <location>
        <begin position="63"/>
        <end position="117"/>
    </location>
</feature>
<evidence type="ECO:0000313" key="3">
    <source>
        <dbReference type="EMBL" id="CCD20642.1"/>
    </source>
</evidence>
<name>F9WSV3_TRYVY</name>
<evidence type="ECO:0000256" key="2">
    <source>
        <dbReference type="SAM" id="SignalP"/>
    </source>
</evidence>
<keyword evidence="2" id="KW-0732">Signal</keyword>